<dbReference type="PANTHER" id="PTHR30173">
    <property type="entry name" value="SIGMA 19 FACTOR"/>
    <property type="match status" value="1"/>
</dbReference>
<dbReference type="GO" id="GO:0000428">
    <property type="term" value="C:DNA-directed RNA polymerase complex"/>
    <property type="evidence" value="ECO:0007669"/>
    <property type="project" value="UniProtKB-KW"/>
</dbReference>
<dbReference type="GO" id="GO:0016987">
    <property type="term" value="F:sigma factor activity"/>
    <property type="evidence" value="ECO:0007669"/>
    <property type="project" value="InterPro"/>
</dbReference>
<dbReference type="PANTHER" id="PTHR30173:SF43">
    <property type="entry name" value="ECF RNA POLYMERASE SIGMA FACTOR SIGI-RELATED"/>
    <property type="match status" value="1"/>
</dbReference>
<dbReference type="InterPro" id="IPR052704">
    <property type="entry name" value="ECF_Sigma-70_Domain"/>
</dbReference>
<evidence type="ECO:0000259" key="2">
    <source>
        <dbReference type="Pfam" id="PF04542"/>
    </source>
</evidence>
<keyword evidence="4" id="KW-0804">Transcription</keyword>
<dbReference type="Pfam" id="PF04542">
    <property type="entry name" value="Sigma70_r2"/>
    <property type="match status" value="1"/>
</dbReference>
<evidence type="ECO:0000313" key="5">
    <source>
        <dbReference type="Proteomes" id="UP000322530"/>
    </source>
</evidence>
<dbReference type="Gene3D" id="1.10.1740.10">
    <property type="match status" value="1"/>
</dbReference>
<dbReference type="InterPro" id="IPR014284">
    <property type="entry name" value="RNA_pol_sigma-70_dom"/>
</dbReference>
<dbReference type="SUPFAM" id="SSF88946">
    <property type="entry name" value="Sigma2 domain of RNA polymerase sigma factors"/>
    <property type="match status" value="1"/>
</dbReference>
<comment type="subunit">
    <text evidence="1">Interacts transiently with the RNA polymerase catalytic core formed by RpoA, RpoB, RpoC and RpoZ (2 alpha, 1 beta, 1 beta' and 1 omega subunit) to form the RNA polymerase holoenzyme that can initiate transcription.</text>
</comment>
<organism evidence="4 5">
    <name type="scientific">Dictyobacter arantiisoli</name>
    <dbReference type="NCBI Taxonomy" id="2014874"/>
    <lineage>
        <taxon>Bacteria</taxon>
        <taxon>Bacillati</taxon>
        <taxon>Chloroflexota</taxon>
        <taxon>Ktedonobacteria</taxon>
        <taxon>Ktedonobacterales</taxon>
        <taxon>Dictyobacteraceae</taxon>
        <taxon>Dictyobacter</taxon>
    </lineage>
</organism>
<dbReference type="InterPro" id="IPR013324">
    <property type="entry name" value="RNA_pol_sigma_r3/r4-like"/>
</dbReference>
<dbReference type="InterPro" id="IPR013325">
    <property type="entry name" value="RNA_pol_sigma_r2"/>
</dbReference>
<dbReference type="EMBL" id="BIXY01000188">
    <property type="protein sequence ID" value="GCF11972.1"/>
    <property type="molecule type" value="Genomic_DNA"/>
</dbReference>
<dbReference type="SUPFAM" id="SSF88659">
    <property type="entry name" value="Sigma3 and sigma4 domains of RNA polymerase sigma factors"/>
    <property type="match status" value="1"/>
</dbReference>
<dbReference type="SUPFAM" id="SSF54427">
    <property type="entry name" value="NTF2-like"/>
    <property type="match status" value="1"/>
</dbReference>
<comment type="caution">
    <text evidence="4">The sequence shown here is derived from an EMBL/GenBank/DDBJ whole genome shotgun (WGS) entry which is preliminary data.</text>
</comment>
<dbReference type="NCBIfam" id="TIGR02937">
    <property type="entry name" value="sigma70-ECF"/>
    <property type="match status" value="1"/>
</dbReference>
<evidence type="ECO:0000313" key="4">
    <source>
        <dbReference type="EMBL" id="GCF11972.1"/>
    </source>
</evidence>
<dbReference type="GO" id="GO:0003677">
    <property type="term" value="F:DNA binding"/>
    <property type="evidence" value="ECO:0007669"/>
    <property type="project" value="InterPro"/>
</dbReference>
<dbReference type="InterPro" id="IPR013249">
    <property type="entry name" value="RNA_pol_sigma70_r4_t2"/>
</dbReference>
<gene>
    <name evidence="4" type="primary">rpoE_2</name>
    <name evidence="4" type="ORF">KDI_55360</name>
</gene>
<dbReference type="InterPro" id="IPR032710">
    <property type="entry name" value="NTF2-like_dom_sf"/>
</dbReference>
<sequence length="289" mass="31305">MDEHNGLAELFEAKRPHLRAVAYRMLGSLSEADDAVQEAWLHLNRSDTSSIKNLGGWLTTVVGRISLDMLRSRKARREESLEVPDPIASPESRLDPEQEALLADSIGLALLVVLDTLPPAERLAFVLHDIFAVSFDEIAPIVERTSTAARQLASRARRRVRGVDMVPDADLTYQREVVDAFLTASRSGNFDALLAVLDPNIVFRTDQAAVLTSASGEVRGATAVARQFSGRAQGARPALVNGSAGIVVAPYGRLILVLDLTITHGKIAEINVISDPAHLRQLHLSVLGS</sequence>
<keyword evidence="5" id="KW-1185">Reference proteome</keyword>
<feature type="domain" description="RNA polymerase sigma-70 region 2" evidence="2">
    <location>
        <begin position="10"/>
        <end position="74"/>
    </location>
</feature>
<dbReference type="GO" id="GO:0006352">
    <property type="term" value="P:DNA-templated transcription initiation"/>
    <property type="evidence" value="ECO:0007669"/>
    <property type="project" value="InterPro"/>
</dbReference>
<evidence type="ECO:0000259" key="3">
    <source>
        <dbReference type="Pfam" id="PF08281"/>
    </source>
</evidence>
<dbReference type="Pfam" id="PF08281">
    <property type="entry name" value="Sigma70_r4_2"/>
    <property type="match status" value="1"/>
</dbReference>
<keyword evidence="4" id="KW-0240">DNA-directed RNA polymerase</keyword>
<name>A0A5A5TKY9_9CHLR</name>
<protein>
    <submittedName>
        <fullName evidence="4">DNA-directed RNA polymerase sigma-70 factor</fullName>
    </submittedName>
</protein>
<dbReference type="RefSeq" id="WP_149404762.1">
    <property type="nucleotide sequence ID" value="NZ_BIXY01000188.1"/>
</dbReference>
<proteinExistence type="predicted"/>
<dbReference type="Gene3D" id="3.10.450.50">
    <property type="match status" value="1"/>
</dbReference>
<dbReference type="Gene3D" id="1.10.10.10">
    <property type="entry name" value="Winged helix-like DNA-binding domain superfamily/Winged helix DNA-binding domain"/>
    <property type="match status" value="1"/>
</dbReference>
<dbReference type="AlphaFoldDB" id="A0A5A5TKY9"/>
<dbReference type="OrthoDB" id="3211555at2"/>
<dbReference type="Proteomes" id="UP000322530">
    <property type="component" value="Unassembled WGS sequence"/>
</dbReference>
<accession>A0A5A5TKY9</accession>
<feature type="domain" description="RNA polymerase sigma factor 70 region 4 type 2" evidence="3">
    <location>
        <begin position="109"/>
        <end position="159"/>
    </location>
</feature>
<dbReference type="InterPro" id="IPR007627">
    <property type="entry name" value="RNA_pol_sigma70_r2"/>
</dbReference>
<reference evidence="4 5" key="1">
    <citation type="submission" date="2019-01" db="EMBL/GenBank/DDBJ databases">
        <title>Draft genome sequence of Dictyobacter sp. Uno17.</title>
        <authorList>
            <person name="Wang C.M."/>
            <person name="Zheng Y."/>
            <person name="Sakai Y."/>
            <person name="Abe K."/>
            <person name="Yokota A."/>
            <person name="Yabe S."/>
        </authorList>
    </citation>
    <scope>NUCLEOTIDE SEQUENCE [LARGE SCALE GENOMIC DNA]</scope>
    <source>
        <strain evidence="4 5">Uno17</strain>
    </source>
</reference>
<evidence type="ECO:0000256" key="1">
    <source>
        <dbReference type="ARBA" id="ARBA00011344"/>
    </source>
</evidence>
<dbReference type="InterPro" id="IPR036388">
    <property type="entry name" value="WH-like_DNA-bd_sf"/>
</dbReference>